<dbReference type="Pfam" id="PF02518">
    <property type="entry name" value="HATPase_c"/>
    <property type="match status" value="1"/>
</dbReference>
<proteinExistence type="predicted"/>
<feature type="domain" description="Histidine kinase" evidence="7">
    <location>
        <begin position="313"/>
        <end position="534"/>
    </location>
</feature>
<dbReference type="PROSITE" id="PS50109">
    <property type="entry name" value="HIS_KIN"/>
    <property type="match status" value="1"/>
</dbReference>
<evidence type="ECO:0000256" key="1">
    <source>
        <dbReference type="ARBA" id="ARBA00000085"/>
    </source>
</evidence>
<dbReference type="InterPro" id="IPR003594">
    <property type="entry name" value="HATPase_dom"/>
</dbReference>
<sequence>MAVAALVIGLLLRLAALNRALRGSEASLTADRDLFRALADTAVAAIFVIRGNQVLFVNPAACRISGYDREALLSMGVFELVHPDYREQLLANQIARQAGESVPSRYDLPLITRQGAVRWVEASFALARFRDEDAIVGTLYDVTELREAQERLFRSLFSASPLPKCSLERRAGALALRRSNIAFDTLFGETDRPQPLFADWLARTRCSMTVEGWERLLGSCERDSQPGGLLEMHFEPSGRPALTCLVSASRVGDEWLIALVDITARREAEQARDQLSARLLERNLEVESLNAQLQRRAGELEQLSRAKSAFLAGISHEVRTPMHQILGLSELLAEEVHDPAQRELLDALGGAASGLMDMLGRVLEYTALEAGSTARKDAPFDPAEPLRTLACALSPMAVARGLHLEVDIAGSAPTLVGDAGRIAHILQLLGDNALKFTPSGRISLSLEVAAADADGRHLLTYVVRDTGIGIAAEALPRLFQPFVQQDASSTRRYGGLGLGLAIARQSAQLIGADLSVRARPGQGSEFRLSLSLPAREAVTSAA</sequence>
<gene>
    <name evidence="10" type="ORF">METUNv1_02346</name>
</gene>
<dbReference type="SUPFAM" id="SSF47384">
    <property type="entry name" value="Homodimeric domain of signal transducing histidine kinase"/>
    <property type="match status" value="1"/>
</dbReference>
<feature type="coiled-coil region" evidence="6">
    <location>
        <begin position="272"/>
        <end position="306"/>
    </location>
</feature>
<evidence type="ECO:0000313" key="11">
    <source>
        <dbReference type="Proteomes" id="UP000005019"/>
    </source>
</evidence>
<dbReference type="SMART" id="SM00091">
    <property type="entry name" value="PAS"/>
    <property type="match status" value="1"/>
</dbReference>
<dbReference type="PANTHER" id="PTHR43047">
    <property type="entry name" value="TWO-COMPONENT HISTIDINE PROTEIN KINASE"/>
    <property type="match status" value="1"/>
</dbReference>
<dbReference type="OrthoDB" id="8552871at2"/>
<dbReference type="eggNOG" id="COG2205">
    <property type="taxonomic scope" value="Bacteria"/>
</dbReference>
<dbReference type="NCBIfam" id="TIGR00229">
    <property type="entry name" value="sensory_box"/>
    <property type="match status" value="1"/>
</dbReference>
<protein>
    <recommendedName>
        <fullName evidence="2">histidine kinase</fullName>
        <ecNumber evidence="2">2.7.13.3</ecNumber>
    </recommendedName>
</protein>
<dbReference type="PANTHER" id="PTHR43047:SF64">
    <property type="entry name" value="HISTIDINE KINASE CONTAINING CHEY-HOMOLOGOUS RECEIVER DOMAIN AND PAS DOMAIN-RELATED"/>
    <property type="match status" value="1"/>
</dbReference>
<dbReference type="InterPro" id="IPR036097">
    <property type="entry name" value="HisK_dim/P_sf"/>
</dbReference>
<dbReference type="CDD" id="cd00082">
    <property type="entry name" value="HisKA"/>
    <property type="match status" value="1"/>
</dbReference>
<dbReference type="PRINTS" id="PR00344">
    <property type="entry name" value="BCTRLSENSOR"/>
</dbReference>
<dbReference type="InterPro" id="IPR004358">
    <property type="entry name" value="Sig_transdc_His_kin-like_C"/>
</dbReference>
<dbReference type="Gene3D" id="3.30.565.10">
    <property type="entry name" value="Histidine kinase-like ATPase, C-terminal domain"/>
    <property type="match status" value="1"/>
</dbReference>
<dbReference type="InterPro" id="IPR036890">
    <property type="entry name" value="HATPase_C_sf"/>
</dbReference>
<dbReference type="Proteomes" id="UP000005019">
    <property type="component" value="Unassembled WGS sequence"/>
</dbReference>
<feature type="domain" description="PAC" evidence="9">
    <location>
        <begin position="104"/>
        <end position="154"/>
    </location>
</feature>
<dbReference type="InterPro" id="IPR013767">
    <property type="entry name" value="PAS_fold"/>
</dbReference>
<evidence type="ECO:0000256" key="6">
    <source>
        <dbReference type="SAM" id="Coils"/>
    </source>
</evidence>
<evidence type="ECO:0000256" key="5">
    <source>
        <dbReference type="ARBA" id="ARBA00022777"/>
    </source>
</evidence>
<dbReference type="GO" id="GO:0006355">
    <property type="term" value="P:regulation of DNA-templated transcription"/>
    <property type="evidence" value="ECO:0007669"/>
    <property type="project" value="InterPro"/>
</dbReference>
<dbReference type="EC" id="2.7.13.3" evidence="2"/>
<keyword evidence="4" id="KW-0808">Transferase</keyword>
<evidence type="ECO:0000259" key="9">
    <source>
        <dbReference type="PROSITE" id="PS50113"/>
    </source>
</evidence>
<dbReference type="InterPro" id="IPR000700">
    <property type="entry name" value="PAS-assoc_C"/>
</dbReference>
<evidence type="ECO:0000256" key="2">
    <source>
        <dbReference type="ARBA" id="ARBA00012438"/>
    </source>
</evidence>
<dbReference type="Pfam" id="PF00989">
    <property type="entry name" value="PAS"/>
    <property type="match status" value="1"/>
</dbReference>
<reference evidence="10 11" key="1">
    <citation type="journal article" date="2011" name="J. Bacteriol.">
        <title>Genome sequence of Methyloversatilis universalis FAM5T, a methylotrophic representative of the order Rhodocyclales.</title>
        <authorList>
            <person name="Kittichotirat W."/>
            <person name="Good N.M."/>
            <person name="Hall R."/>
            <person name="Bringel F."/>
            <person name="Lajus A."/>
            <person name="Medigue C."/>
            <person name="Smalley N.E."/>
            <person name="Beck D."/>
            <person name="Bumgarner R."/>
            <person name="Vuilleumier S."/>
            <person name="Kalyuzhnaya M.G."/>
        </authorList>
    </citation>
    <scope>NUCLEOTIDE SEQUENCE [LARGE SCALE GENOMIC DNA]</scope>
    <source>
        <strain evidence="11">ATCC BAA-1314 / JCM 13912 / FAM5</strain>
    </source>
</reference>
<feature type="domain" description="PAS" evidence="8">
    <location>
        <begin position="51"/>
        <end position="89"/>
    </location>
</feature>
<dbReference type="InterPro" id="IPR005467">
    <property type="entry name" value="His_kinase_dom"/>
</dbReference>
<dbReference type="EMBL" id="AFHG01000052">
    <property type="protein sequence ID" value="EGK70960.1"/>
    <property type="molecule type" value="Genomic_DNA"/>
</dbReference>
<dbReference type="SMART" id="SM00388">
    <property type="entry name" value="HisKA"/>
    <property type="match status" value="1"/>
</dbReference>
<evidence type="ECO:0000259" key="8">
    <source>
        <dbReference type="PROSITE" id="PS50112"/>
    </source>
</evidence>
<dbReference type="Pfam" id="PF00512">
    <property type="entry name" value="HisKA"/>
    <property type="match status" value="1"/>
</dbReference>
<evidence type="ECO:0000256" key="3">
    <source>
        <dbReference type="ARBA" id="ARBA00022553"/>
    </source>
</evidence>
<dbReference type="InterPro" id="IPR035965">
    <property type="entry name" value="PAS-like_dom_sf"/>
</dbReference>
<dbReference type="GO" id="GO:0000155">
    <property type="term" value="F:phosphorelay sensor kinase activity"/>
    <property type="evidence" value="ECO:0007669"/>
    <property type="project" value="InterPro"/>
</dbReference>
<accession>F5RDH9</accession>
<dbReference type="PROSITE" id="PS50112">
    <property type="entry name" value="PAS"/>
    <property type="match status" value="1"/>
</dbReference>
<evidence type="ECO:0000313" key="10">
    <source>
        <dbReference type="EMBL" id="EGK70960.1"/>
    </source>
</evidence>
<keyword evidence="11" id="KW-1185">Reference proteome</keyword>
<dbReference type="CDD" id="cd16922">
    <property type="entry name" value="HATPase_EvgS-ArcB-TorS-like"/>
    <property type="match status" value="1"/>
</dbReference>
<evidence type="ECO:0000256" key="4">
    <source>
        <dbReference type="ARBA" id="ARBA00022679"/>
    </source>
</evidence>
<organism evidence="10 11">
    <name type="scientific">Methyloversatilis universalis (strain ATCC BAA-1314 / DSM 25237 / JCM 13912 / CCUG 52030 / FAM5)</name>
    <dbReference type="NCBI Taxonomy" id="1000565"/>
    <lineage>
        <taxon>Bacteria</taxon>
        <taxon>Pseudomonadati</taxon>
        <taxon>Pseudomonadota</taxon>
        <taxon>Betaproteobacteria</taxon>
        <taxon>Nitrosomonadales</taxon>
        <taxon>Sterolibacteriaceae</taxon>
        <taxon>Methyloversatilis</taxon>
    </lineage>
</organism>
<keyword evidence="3" id="KW-0597">Phosphoprotein</keyword>
<comment type="caution">
    <text evidence="10">The sequence shown here is derived from an EMBL/GenBank/DDBJ whole genome shotgun (WGS) entry which is preliminary data.</text>
</comment>
<dbReference type="SUPFAM" id="SSF55874">
    <property type="entry name" value="ATPase domain of HSP90 chaperone/DNA topoisomerase II/histidine kinase"/>
    <property type="match status" value="1"/>
</dbReference>
<name>F5RDH9_METUF</name>
<dbReference type="CDD" id="cd00130">
    <property type="entry name" value="PAS"/>
    <property type="match status" value="1"/>
</dbReference>
<dbReference type="InterPro" id="IPR003661">
    <property type="entry name" value="HisK_dim/P_dom"/>
</dbReference>
<keyword evidence="5 10" id="KW-0418">Kinase</keyword>
<dbReference type="Gene3D" id="3.30.450.20">
    <property type="entry name" value="PAS domain"/>
    <property type="match status" value="1"/>
</dbReference>
<evidence type="ECO:0000259" key="7">
    <source>
        <dbReference type="PROSITE" id="PS50109"/>
    </source>
</evidence>
<comment type="catalytic activity">
    <reaction evidence="1">
        <text>ATP + protein L-histidine = ADP + protein N-phospho-L-histidine.</text>
        <dbReference type="EC" id="2.7.13.3"/>
    </reaction>
</comment>
<dbReference type="SMART" id="SM00387">
    <property type="entry name" value="HATPase_c"/>
    <property type="match status" value="1"/>
</dbReference>
<dbReference type="STRING" id="1000565.METUNv1_02346"/>
<dbReference type="AlphaFoldDB" id="F5RDH9"/>
<dbReference type="RefSeq" id="WP_008061867.1">
    <property type="nucleotide sequence ID" value="NZ_AFHG01000052.1"/>
</dbReference>
<dbReference type="Gene3D" id="1.10.287.130">
    <property type="match status" value="1"/>
</dbReference>
<dbReference type="InterPro" id="IPR000014">
    <property type="entry name" value="PAS"/>
</dbReference>
<dbReference type="SUPFAM" id="SSF55785">
    <property type="entry name" value="PYP-like sensor domain (PAS domain)"/>
    <property type="match status" value="1"/>
</dbReference>
<keyword evidence="6" id="KW-0175">Coiled coil</keyword>
<dbReference type="PROSITE" id="PS50113">
    <property type="entry name" value="PAC"/>
    <property type="match status" value="1"/>
</dbReference>